<dbReference type="RefSeq" id="WP_238221826.1">
    <property type="nucleotide sequence ID" value="NZ_BPQD01000002.1"/>
</dbReference>
<evidence type="ECO:0000256" key="1">
    <source>
        <dbReference type="SAM" id="MobiDB-lite"/>
    </source>
</evidence>
<evidence type="ECO:0008006" key="4">
    <source>
        <dbReference type="Google" id="ProtNLM"/>
    </source>
</evidence>
<evidence type="ECO:0000313" key="2">
    <source>
        <dbReference type="EMBL" id="MDN3592720.1"/>
    </source>
</evidence>
<feature type="compositionally biased region" description="Basic and acidic residues" evidence="1">
    <location>
        <begin position="164"/>
        <end position="173"/>
    </location>
</feature>
<sequence>MKPPNSDANRPGNTPGSRAPEAAKASVPSPANPSTVPGAKSDPVTGKPDMSGPKPDASKANPSGEGAKPASPVTAQPGAAKAPEPLKASDATKPAEASKSFEAPKTPGAIKPGEGPKVVEIGKPAEAKSAQPEASKETGKVEQGKVEPGKAEAIKGGPNAGEATKAEPVKEAPKTATFPGGSATPVRPAGAATDGPIIDLKAKRLPDPPPAQKTAATGTGAMGAGSGPGIGATPGAAKPGDKASDPKTTSGASTPEAAKTSGTTGGTTPKISSAPAAAAPAPRGPGFGSVATAGLLGGVIGAGLLFGIERAGVLPPADDGRLAALDQRIAALAPKDEVARLSQRIASNETALKAVPEAVSTAREALQKASAVPAPAADGAAPSAATLPAEITARLDSLDQRISALQEEPGQQGGEPRMTVAPSNGEAQQVTALADRVKTLEGQIAAVQKPAEQPDLAPKLAALQTAVEARVKANTEATQSLDQKLTEVQQSLDAKVQAATQASQQAAETAKAQASEAAKGIERQVETQIQAQGEKIAGIDKALSARAETATVQAALRVVAADRIVTALNAGTPYADALAALRNYEPGDPAKLTAVAVFADRGAPTARTLAAEFRTVADKIAASRRAAQVRSVAETGDLGQKLMSMAESIVQVRKVDTPAPAAQGIAAADPLPKVQDALDRGAVGEAAQAFAALPENVRAEAGDFGTRLKSRAAAGEAAQGLLAEAFKGLPGVGAQR</sequence>
<feature type="compositionally biased region" description="Polar residues" evidence="1">
    <location>
        <begin position="1"/>
        <end position="16"/>
    </location>
</feature>
<dbReference type="Gene3D" id="1.20.5.340">
    <property type="match status" value="1"/>
</dbReference>
<reference evidence="3" key="1">
    <citation type="journal article" date="2019" name="Int. J. Syst. Evol. Microbiol.">
        <title>The Global Catalogue of Microorganisms (GCM) 10K type strain sequencing project: providing services to taxonomists for standard genome sequencing and annotation.</title>
        <authorList>
            <consortium name="The Broad Institute Genomics Platform"/>
            <consortium name="The Broad Institute Genome Sequencing Center for Infectious Disease"/>
            <person name="Wu L."/>
            <person name="Ma J."/>
        </authorList>
    </citation>
    <scope>NUCLEOTIDE SEQUENCE [LARGE SCALE GENOMIC DNA]</scope>
    <source>
        <strain evidence="3">CECT 7069</strain>
    </source>
</reference>
<name>A0ABT8BLX6_9HYPH</name>
<accession>A0ABT8BLX6</accession>
<feature type="compositionally biased region" description="Low complexity" evidence="1">
    <location>
        <begin position="260"/>
        <end position="281"/>
    </location>
</feature>
<dbReference type="Proteomes" id="UP001224644">
    <property type="component" value="Unassembled WGS sequence"/>
</dbReference>
<organism evidence="2 3">
    <name type="scientific">Methylobacterium adhaesivum</name>
    <dbReference type="NCBI Taxonomy" id="333297"/>
    <lineage>
        <taxon>Bacteria</taxon>
        <taxon>Pseudomonadati</taxon>
        <taxon>Pseudomonadota</taxon>
        <taxon>Alphaproteobacteria</taxon>
        <taxon>Hyphomicrobiales</taxon>
        <taxon>Methylobacteriaceae</taxon>
        <taxon>Methylobacterium</taxon>
    </lineage>
</organism>
<evidence type="ECO:0000313" key="3">
    <source>
        <dbReference type="Proteomes" id="UP001224644"/>
    </source>
</evidence>
<protein>
    <recommendedName>
        <fullName evidence="4">Translation initiation factor 2</fullName>
    </recommendedName>
</protein>
<feature type="region of interest" description="Disordered" evidence="1">
    <location>
        <begin position="1"/>
        <end position="283"/>
    </location>
</feature>
<keyword evidence="3" id="KW-1185">Reference proteome</keyword>
<feature type="compositionally biased region" description="Gly residues" evidence="1">
    <location>
        <begin position="220"/>
        <end position="232"/>
    </location>
</feature>
<comment type="caution">
    <text evidence="2">The sequence shown here is derived from an EMBL/GenBank/DDBJ whole genome shotgun (WGS) entry which is preliminary data.</text>
</comment>
<proteinExistence type="predicted"/>
<gene>
    <name evidence="2" type="ORF">QWZ12_19165</name>
</gene>
<dbReference type="EMBL" id="JAUFPX010000018">
    <property type="protein sequence ID" value="MDN3592720.1"/>
    <property type="molecule type" value="Genomic_DNA"/>
</dbReference>
<feature type="compositionally biased region" description="Basic and acidic residues" evidence="1">
    <location>
        <begin position="134"/>
        <end position="153"/>
    </location>
</feature>